<name>A0A017HRC6_9RHOB</name>
<organism evidence="2 3">
    <name type="scientific">Rubellimicrobium mesophilum DSM 19309</name>
    <dbReference type="NCBI Taxonomy" id="442562"/>
    <lineage>
        <taxon>Bacteria</taxon>
        <taxon>Pseudomonadati</taxon>
        <taxon>Pseudomonadota</taxon>
        <taxon>Alphaproteobacteria</taxon>
        <taxon>Rhodobacterales</taxon>
        <taxon>Roseobacteraceae</taxon>
        <taxon>Rubellimicrobium</taxon>
    </lineage>
</organism>
<dbReference type="GO" id="GO:0009898">
    <property type="term" value="C:cytoplasmic side of plasma membrane"/>
    <property type="evidence" value="ECO:0007669"/>
    <property type="project" value="TreeGrafter"/>
</dbReference>
<dbReference type="GO" id="GO:0016887">
    <property type="term" value="F:ATP hydrolysis activity"/>
    <property type="evidence" value="ECO:0007669"/>
    <property type="project" value="TreeGrafter"/>
</dbReference>
<comment type="caution">
    <text evidence="2">The sequence shown here is derived from an EMBL/GenBank/DDBJ whole genome shotgun (WGS) entry which is preliminary data.</text>
</comment>
<gene>
    <name evidence="2" type="ORF">Rumeso_01671</name>
</gene>
<evidence type="ECO:0000259" key="1">
    <source>
        <dbReference type="Pfam" id="PF13614"/>
    </source>
</evidence>
<dbReference type="PANTHER" id="PTHR43384:SF13">
    <property type="entry name" value="SLR0110 PROTEIN"/>
    <property type="match status" value="1"/>
</dbReference>
<evidence type="ECO:0000313" key="2">
    <source>
        <dbReference type="EMBL" id="EYD76713.1"/>
    </source>
</evidence>
<dbReference type="Pfam" id="PF13614">
    <property type="entry name" value="AAA_31"/>
    <property type="match status" value="1"/>
</dbReference>
<dbReference type="InterPro" id="IPR050625">
    <property type="entry name" value="ParA/MinD_ATPase"/>
</dbReference>
<dbReference type="GO" id="GO:0051782">
    <property type="term" value="P:negative regulation of cell division"/>
    <property type="evidence" value="ECO:0007669"/>
    <property type="project" value="TreeGrafter"/>
</dbReference>
<dbReference type="EMBL" id="AOSK01000041">
    <property type="protein sequence ID" value="EYD76713.1"/>
    <property type="molecule type" value="Genomic_DNA"/>
</dbReference>
<dbReference type="PANTHER" id="PTHR43384">
    <property type="entry name" value="SEPTUM SITE-DETERMINING PROTEIN MIND HOMOLOG, CHLOROPLASTIC-RELATED"/>
    <property type="match status" value="1"/>
</dbReference>
<dbReference type="AlphaFoldDB" id="A0A017HRC6"/>
<reference evidence="2 3" key="1">
    <citation type="submission" date="2013-02" db="EMBL/GenBank/DDBJ databases">
        <authorList>
            <person name="Fiebig A."/>
            <person name="Goeker M."/>
            <person name="Klenk H.-P.P."/>
        </authorList>
    </citation>
    <scope>NUCLEOTIDE SEQUENCE [LARGE SCALE GENOMIC DNA]</scope>
    <source>
        <strain evidence="2 3">DSM 19309</strain>
    </source>
</reference>
<dbReference type="OrthoDB" id="8281972at2"/>
<dbReference type="RefSeq" id="WP_037277208.1">
    <property type="nucleotide sequence ID" value="NZ_KK088521.1"/>
</dbReference>
<dbReference type="Proteomes" id="UP000019666">
    <property type="component" value="Unassembled WGS sequence"/>
</dbReference>
<accession>A0A017HRC6</accession>
<dbReference type="GO" id="GO:0005524">
    <property type="term" value="F:ATP binding"/>
    <property type="evidence" value="ECO:0007669"/>
    <property type="project" value="TreeGrafter"/>
</dbReference>
<dbReference type="Gene3D" id="3.40.50.300">
    <property type="entry name" value="P-loop containing nucleotide triphosphate hydrolases"/>
    <property type="match status" value="1"/>
</dbReference>
<dbReference type="STRING" id="442562.Rumeso_01671"/>
<evidence type="ECO:0000313" key="3">
    <source>
        <dbReference type="Proteomes" id="UP000019666"/>
    </source>
</evidence>
<dbReference type="Gene3D" id="3.40.50.2300">
    <property type="match status" value="1"/>
</dbReference>
<protein>
    <submittedName>
        <fullName evidence="2">ATPase, putative</fullName>
    </submittedName>
</protein>
<dbReference type="GO" id="GO:0005829">
    <property type="term" value="C:cytosol"/>
    <property type="evidence" value="ECO:0007669"/>
    <property type="project" value="TreeGrafter"/>
</dbReference>
<dbReference type="HOGENOM" id="CLU_033160_2_0_5"/>
<dbReference type="InterPro" id="IPR025669">
    <property type="entry name" value="AAA_dom"/>
</dbReference>
<feature type="domain" description="AAA" evidence="1">
    <location>
        <begin position="117"/>
        <end position="271"/>
    </location>
</feature>
<dbReference type="SUPFAM" id="SSF52540">
    <property type="entry name" value="P-loop containing nucleoside triphosphate hydrolases"/>
    <property type="match status" value="1"/>
</dbReference>
<keyword evidence="3" id="KW-1185">Reference proteome</keyword>
<proteinExistence type="predicted"/>
<dbReference type="InterPro" id="IPR027417">
    <property type="entry name" value="P-loop_NTPase"/>
</dbReference>
<sequence length="375" mass="41393">MPDVELERREGSLTRLNGAAYRLSATADVILFRTTPGEDLDLEAIRTLHKSPERTASLIALTAPDLPLAEARRIIQAGVTDVLPWDTDADELRQHLDRWRKPKLPALYEAPQHRRGKVVTVAQARGGIGASTLAVNLADRLMDRRGLRKVARNRVVVLDLDLQFGSVSSLLDVKENEALYQMATDGTVPDATFVNHALASTPQGLWVLGAPSRFAPLEVLTAVQVGALVDALSDQFDYVVIDLPRSLVLWISAVLERTDRLMLVTDCTVPSVRQSRRLLDLYLENNPALHVEVVMSQEHKPLVRGSHHREAAKLLERPFTHWLPFDPRAVRKASDRGLPLSAAAGSSPLSKSIAALGRDTLAALMRNEPAHARRH</sequence>